<gene>
    <name evidence="2" type="ORF">HYPSUDRAFT_193747</name>
</gene>
<protein>
    <recommendedName>
        <fullName evidence="4">NAD(P)-binding protein</fullName>
    </recommendedName>
</protein>
<dbReference type="InterPro" id="IPR002347">
    <property type="entry name" value="SDR_fam"/>
</dbReference>
<keyword evidence="3" id="KW-1185">Reference proteome</keyword>
<evidence type="ECO:0008006" key="4">
    <source>
        <dbReference type="Google" id="ProtNLM"/>
    </source>
</evidence>
<name>A0A0D2NH93_HYPSF</name>
<organism evidence="2 3">
    <name type="scientific">Hypholoma sublateritium (strain FD-334 SS-4)</name>
    <dbReference type="NCBI Taxonomy" id="945553"/>
    <lineage>
        <taxon>Eukaryota</taxon>
        <taxon>Fungi</taxon>
        <taxon>Dikarya</taxon>
        <taxon>Basidiomycota</taxon>
        <taxon>Agaricomycotina</taxon>
        <taxon>Agaricomycetes</taxon>
        <taxon>Agaricomycetidae</taxon>
        <taxon>Agaricales</taxon>
        <taxon>Agaricineae</taxon>
        <taxon>Strophariaceae</taxon>
        <taxon>Hypholoma</taxon>
    </lineage>
</organism>
<sequence>MPSLAAIRASNAAFKHSTTSLPVAVFVGGTSGIGQGMAEVFASNTKGNSHIVIVGRSRDAAEKILASLPKPESGAAASREFVQCDATLMKNVATAAQDILGRHQKINYLVMSPGVMTLAGRDETTEGIDKKMAVHYYARWKFLDDLLPGLRKAADSGEKVAVMSVLGPAKGGAIDLDDLAMKKNYSVTKAALVAPTYNDLMMESYAEQEPRIPFIHAAPGFVRTSLMAASPSWALRCSSAVLLGLTRPFSVTGAECGEYMWNSIYNTATTPGPWRTGSSGEDLKKERYFGDDKQRKAVWDHTVQVMRDALAAK</sequence>
<dbReference type="Proteomes" id="UP000054270">
    <property type="component" value="Unassembled WGS sequence"/>
</dbReference>
<keyword evidence="1" id="KW-0560">Oxidoreductase</keyword>
<dbReference type="OrthoDB" id="2898509at2759"/>
<dbReference type="EMBL" id="KN817630">
    <property type="protein sequence ID" value="KJA16021.1"/>
    <property type="molecule type" value="Genomic_DNA"/>
</dbReference>
<dbReference type="SUPFAM" id="SSF51735">
    <property type="entry name" value="NAD(P)-binding Rossmann-fold domains"/>
    <property type="match status" value="1"/>
</dbReference>
<dbReference type="InterPro" id="IPR052228">
    <property type="entry name" value="Sec_Metab_Biosynth_Oxidored"/>
</dbReference>
<accession>A0A0D2NH93</accession>
<dbReference type="Gene3D" id="3.40.50.720">
    <property type="entry name" value="NAD(P)-binding Rossmann-like Domain"/>
    <property type="match status" value="1"/>
</dbReference>
<reference evidence="3" key="1">
    <citation type="submission" date="2014-04" db="EMBL/GenBank/DDBJ databases">
        <title>Evolutionary Origins and Diversification of the Mycorrhizal Mutualists.</title>
        <authorList>
            <consortium name="DOE Joint Genome Institute"/>
            <consortium name="Mycorrhizal Genomics Consortium"/>
            <person name="Kohler A."/>
            <person name="Kuo A."/>
            <person name="Nagy L.G."/>
            <person name="Floudas D."/>
            <person name="Copeland A."/>
            <person name="Barry K.W."/>
            <person name="Cichocki N."/>
            <person name="Veneault-Fourrey C."/>
            <person name="LaButti K."/>
            <person name="Lindquist E.A."/>
            <person name="Lipzen A."/>
            <person name="Lundell T."/>
            <person name="Morin E."/>
            <person name="Murat C."/>
            <person name="Riley R."/>
            <person name="Ohm R."/>
            <person name="Sun H."/>
            <person name="Tunlid A."/>
            <person name="Henrissat B."/>
            <person name="Grigoriev I.V."/>
            <person name="Hibbett D.S."/>
            <person name="Martin F."/>
        </authorList>
    </citation>
    <scope>NUCLEOTIDE SEQUENCE [LARGE SCALE GENOMIC DNA]</scope>
    <source>
        <strain evidence="3">FD-334 SS-4</strain>
    </source>
</reference>
<dbReference type="STRING" id="945553.A0A0D2NH93"/>
<evidence type="ECO:0000313" key="3">
    <source>
        <dbReference type="Proteomes" id="UP000054270"/>
    </source>
</evidence>
<dbReference type="PANTHER" id="PTHR47534:SF3">
    <property type="entry name" value="ALCOHOL DEHYDROGENASE-LIKE C-TERMINAL DOMAIN-CONTAINING PROTEIN"/>
    <property type="match status" value="1"/>
</dbReference>
<dbReference type="PANTHER" id="PTHR47534">
    <property type="entry name" value="YALI0E05731P"/>
    <property type="match status" value="1"/>
</dbReference>
<evidence type="ECO:0000313" key="2">
    <source>
        <dbReference type="EMBL" id="KJA16021.1"/>
    </source>
</evidence>
<dbReference type="PRINTS" id="PR00081">
    <property type="entry name" value="GDHRDH"/>
</dbReference>
<dbReference type="AlphaFoldDB" id="A0A0D2NH93"/>
<proteinExistence type="predicted"/>
<evidence type="ECO:0000256" key="1">
    <source>
        <dbReference type="ARBA" id="ARBA00023002"/>
    </source>
</evidence>
<dbReference type="OMA" id="CAVIRSQ"/>
<dbReference type="GO" id="GO:0016491">
    <property type="term" value="F:oxidoreductase activity"/>
    <property type="evidence" value="ECO:0007669"/>
    <property type="project" value="UniProtKB-KW"/>
</dbReference>
<dbReference type="Pfam" id="PF00106">
    <property type="entry name" value="adh_short"/>
    <property type="match status" value="1"/>
</dbReference>
<dbReference type="InterPro" id="IPR036291">
    <property type="entry name" value="NAD(P)-bd_dom_sf"/>
</dbReference>